<dbReference type="InterPro" id="IPR051333">
    <property type="entry name" value="CLIP_Serine_Protease"/>
</dbReference>
<protein>
    <submittedName>
        <fullName evidence="3">Peptidase S1 domain-containing protein</fullName>
    </submittedName>
</protein>
<dbReference type="STRING" id="174720.A0A0N5BHG1"/>
<keyword evidence="2" id="KW-1185">Reference proteome</keyword>
<dbReference type="AlphaFoldDB" id="A0A0N5BHG1"/>
<dbReference type="InterPro" id="IPR001254">
    <property type="entry name" value="Trypsin_dom"/>
</dbReference>
<dbReference type="GO" id="GO:0006508">
    <property type="term" value="P:proteolysis"/>
    <property type="evidence" value="ECO:0007669"/>
    <property type="project" value="InterPro"/>
</dbReference>
<reference evidence="3" key="1">
    <citation type="submission" date="2017-02" db="UniProtKB">
        <authorList>
            <consortium name="WormBaseParasite"/>
        </authorList>
    </citation>
    <scope>IDENTIFICATION</scope>
</reference>
<dbReference type="PANTHER" id="PTHR24260">
    <property type="match status" value="1"/>
</dbReference>
<dbReference type="Proteomes" id="UP000046392">
    <property type="component" value="Unplaced"/>
</dbReference>
<dbReference type="InterPro" id="IPR001314">
    <property type="entry name" value="Peptidase_S1A"/>
</dbReference>
<dbReference type="PANTHER" id="PTHR24260:SF141">
    <property type="entry name" value="TRYPSIN-LIKE PROTEASE TRY-5"/>
    <property type="match status" value="1"/>
</dbReference>
<dbReference type="PROSITE" id="PS00134">
    <property type="entry name" value="TRYPSIN_HIS"/>
    <property type="match status" value="1"/>
</dbReference>
<sequence>MVDSEIPWMARIVNHLKTVICNGILVTQLHVLTNFGCLKDIESLISQQSEYNQLYDRYQVRIGEHSSEDVCDTNSDGILNCSSKVLLRYINVLHLRHPVMANDLKYGVIELNRPVTTIPHACIYQYQMDFLGLEEKTEVENVISLMWGVDHDNNFDNFELRAYFYKETFDYKNKRFANSFGCKIREDYLMVIEQMQSLLWKSELKGAPLLRKIKDNQFGVYGIGEDTCVKNFNKEIKHVQELFFVTFESAQYFLFHSLNEVNHSEENLGNKFLNFSNFYDEDTCGRIRKKDESPYNSDFFQNEVSHPWILSIAKGDHACMGTLISKMHVITSYECIYNILKVETKRLFEDRLKGLLVIKSKKYCTFWTTKKEIYVFGKSSTYDCDNFDIQYREIYQIFPTTFTDDQKQSAILVLKEPFHDTPHICLDDKVDPLKYSRIVKKYLVYYDTTLSDDSNEIIYLAEYILTQSSEIKLGFHGHNISVTDDNFKYICGKSAGSNIFFKTSNGKHYLYETQKGFGACGDKTKSFNYSVDNDFIKFVFKKLPMIKYDTSPFVYNLKKLQYYDYENCGRSSINLEVIYEFLISGGHDINDNKAIPWAVQIITKQNSCSGVLVSHRHVITAAHCILNIDNLSFWYYDKNIAYDAKIVIGNFCTENINVDGKCNNKEQSQKRTINRLLYNFKSGFRRNRNDIVVIELNAPVIDITHICLPFLHDNYKFDKSKTLVTFGYGITKRGRGIKRLKLHNRLKRFVYSDPASVRNCTPPIVPVNSTEYLCVDANIHLGLCPGDSGGGLIQRTSDDRYILIGINSRTLSCVFSESVDSNSERANLFLRVEEYKDEILNFMHETKTYYSEKN</sequence>
<evidence type="ECO:0000313" key="3">
    <source>
        <dbReference type="WBParaSite" id="SPAL_0000540100.1"/>
    </source>
</evidence>
<dbReference type="Gene3D" id="2.40.10.10">
    <property type="entry name" value="Trypsin-like serine proteases"/>
    <property type="match status" value="4"/>
</dbReference>
<dbReference type="GO" id="GO:0004252">
    <property type="term" value="F:serine-type endopeptidase activity"/>
    <property type="evidence" value="ECO:0007669"/>
    <property type="project" value="InterPro"/>
</dbReference>
<dbReference type="PRINTS" id="PR00722">
    <property type="entry name" value="CHYMOTRYPSIN"/>
</dbReference>
<feature type="domain" description="Peptidase S1" evidence="1">
    <location>
        <begin position="583"/>
        <end position="844"/>
    </location>
</feature>
<proteinExistence type="predicted"/>
<evidence type="ECO:0000313" key="2">
    <source>
        <dbReference type="Proteomes" id="UP000046392"/>
    </source>
</evidence>
<dbReference type="PROSITE" id="PS50240">
    <property type="entry name" value="TRYPSIN_DOM"/>
    <property type="match status" value="1"/>
</dbReference>
<name>A0A0N5BHG1_STREA</name>
<dbReference type="SMART" id="SM00020">
    <property type="entry name" value="Tryp_SPc"/>
    <property type="match status" value="1"/>
</dbReference>
<organism evidence="2 3">
    <name type="scientific">Strongyloides papillosus</name>
    <name type="common">Intestinal threadworm</name>
    <dbReference type="NCBI Taxonomy" id="174720"/>
    <lineage>
        <taxon>Eukaryota</taxon>
        <taxon>Metazoa</taxon>
        <taxon>Ecdysozoa</taxon>
        <taxon>Nematoda</taxon>
        <taxon>Chromadorea</taxon>
        <taxon>Rhabditida</taxon>
        <taxon>Tylenchina</taxon>
        <taxon>Panagrolaimomorpha</taxon>
        <taxon>Strongyloidoidea</taxon>
        <taxon>Strongyloididae</taxon>
        <taxon>Strongyloides</taxon>
    </lineage>
</organism>
<evidence type="ECO:0000259" key="1">
    <source>
        <dbReference type="PROSITE" id="PS50240"/>
    </source>
</evidence>
<dbReference type="Pfam" id="PF00089">
    <property type="entry name" value="Trypsin"/>
    <property type="match status" value="1"/>
</dbReference>
<dbReference type="InterPro" id="IPR018114">
    <property type="entry name" value="TRYPSIN_HIS"/>
</dbReference>
<dbReference type="SUPFAM" id="SSF50494">
    <property type="entry name" value="Trypsin-like serine proteases"/>
    <property type="match status" value="3"/>
</dbReference>
<dbReference type="InterPro" id="IPR043504">
    <property type="entry name" value="Peptidase_S1_PA_chymotrypsin"/>
</dbReference>
<accession>A0A0N5BHG1</accession>
<dbReference type="WBParaSite" id="SPAL_0000540100.1">
    <property type="protein sequence ID" value="SPAL_0000540100.1"/>
    <property type="gene ID" value="SPAL_0000540100"/>
</dbReference>
<dbReference type="InterPro" id="IPR009003">
    <property type="entry name" value="Peptidase_S1_PA"/>
</dbReference>